<dbReference type="RefSeq" id="WP_163250367.1">
    <property type="nucleotide sequence ID" value="NZ_JAAIUV010000003.1"/>
</dbReference>
<dbReference type="AlphaFoldDB" id="A0A6B3TMJ7"/>
<name>A0A6B3TMJ7_9BACI</name>
<organism evidence="2 3">
    <name type="scientific">Neobacillus thermocopriae</name>
    <dbReference type="NCBI Taxonomy" id="1215031"/>
    <lineage>
        <taxon>Bacteria</taxon>
        <taxon>Bacillati</taxon>
        <taxon>Bacillota</taxon>
        <taxon>Bacilli</taxon>
        <taxon>Bacillales</taxon>
        <taxon>Bacillaceae</taxon>
        <taxon>Neobacillus</taxon>
    </lineage>
</organism>
<keyword evidence="3" id="KW-1185">Reference proteome</keyword>
<feature type="compositionally biased region" description="Low complexity" evidence="1">
    <location>
        <begin position="33"/>
        <end position="49"/>
    </location>
</feature>
<dbReference type="Proteomes" id="UP000481621">
    <property type="component" value="Unassembled WGS sequence"/>
</dbReference>
<evidence type="ECO:0000313" key="3">
    <source>
        <dbReference type="Proteomes" id="UP000481621"/>
    </source>
</evidence>
<evidence type="ECO:0000313" key="2">
    <source>
        <dbReference type="EMBL" id="NEX77812.1"/>
    </source>
</evidence>
<protein>
    <submittedName>
        <fullName evidence="2">Uncharacterized protein</fullName>
    </submittedName>
</protein>
<sequence>MSSNPNEPMDMNASTSNNPVRDRIKSRNPADFSSSSLRRIALSRLGRSR</sequence>
<evidence type="ECO:0000256" key="1">
    <source>
        <dbReference type="SAM" id="MobiDB-lite"/>
    </source>
</evidence>
<dbReference type="EMBL" id="JAAIUV010000003">
    <property type="protein sequence ID" value="NEX77812.1"/>
    <property type="molecule type" value="Genomic_DNA"/>
</dbReference>
<comment type="caution">
    <text evidence="2">The sequence shown here is derived from an EMBL/GenBank/DDBJ whole genome shotgun (WGS) entry which is preliminary data.</text>
</comment>
<gene>
    <name evidence="2" type="ORF">G4Z05_02780</name>
</gene>
<reference evidence="2" key="1">
    <citation type="submission" date="2020-02" db="EMBL/GenBank/DDBJ databases">
        <title>Bacillus sedimentmangrovi sp. nov., isolated from sediment of the mangrove ecosystem.</title>
        <authorList>
            <person name="Liu G."/>
        </authorList>
    </citation>
    <scope>NUCLEOTIDE SEQUENCE [LARGE SCALE GENOMIC DNA]</scope>
    <source>
        <strain evidence="2">SgZ-7</strain>
    </source>
</reference>
<proteinExistence type="predicted"/>
<feature type="region of interest" description="Disordered" evidence="1">
    <location>
        <begin position="1"/>
        <end position="49"/>
    </location>
</feature>
<feature type="compositionally biased region" description="Polar residues" evidence="1">
    <location>
        <begin position="1"/>
        <end position="19"/>
    </location>
</feature>
<accession>A0A6B3TMJ7</accession>